<keyword evidence="4" id="KW-0238">DNA-binding</keyword>
<proteinExistence type="inferred from homology"/>
<keyword evidence="5" id="KW-0804">Transcription</keyword>
<evidence type="ECO:0000259" key="8">
    <source>
        <dbReference type="PROSITE" id="PS50217"/>
    </source>
</evidence>
<feature type="region of interest" description="Disordered" evidence="7">
    <location>
        <begin position="214"/>
        <end position="268"/>
    </location>
</feature>
<dbReference type="PROSITE" id="PS50217">
    <property type="entry name" value="BZIP"/>
    <property type="match status" value="1"/>
</dbReference>
<name>I7LTN0_TETTS</name>
<dbReference type="eggNOG" id="ENOG502R2SH">
    <property type="taxonomic scope" value="Eukaryota"/>
</dbReference>
<dbReference type="SMR" id="I7LTN0"/>
<dbReference type="AlphaFoldDB" id="I7LTN0"/>
<comment type="similarity">
    <text evidence="2">Belongs to the bZIP family.</text>
</comment>
<feature type="compositionally biased region" description="Basic and acidic residues" evidence="7">
    <location>
        <begin position="247"/>
        <end position="268"/>
    </location>
</feature>
<dbReference type="Gene3D" id="1.20.5.170">
    <property type="match status" value="1"/>
</dbReference>
<protein>
    <submittedName>
        <fullName evidence="9">BZIP transcription factor</fullName>
    </submittedName>
</protein>
<dbReference type="PANTHER" id="PTHR47416:SF8">
    <property type="entry name" value="BASIC-LEUCINE ZIPPER TRANSCRIPTION FACTOR E-RELATED"/>
    <property type="match status" value="1"/>
</dbReference>
<dbReference type="RefSeq" id="XP_001033206.2">
    <property type="nucleotide sequence ID" value="XM_001033206.2"/>
</dbReference>
<dbReference type="PROSITE" id="PS00036">
    <property type="entry name" value="BZIP_BASIC"/>
    <property type="match status" value="1"/>
</dbReference>
<feature type="region of interest" description="Disordered" evidence="7">
    <location>
        <begin position="621"/>
        <end position="666"/>
    </location>
</feature>
<dbReference type="OrthoDB" id="288861at2759"/>
<keyword evidence="10" id="KW-1185">Reference proteome</keyword>
<dbReference type="Proteomes" id="UP000009168">
    <property type="component" value="Unassembled WGS sequence"/>
</dbReference>
<dbReference type="EMBL" id="GG662665">
    <property type="protein sequence ID" value="EAR85543.2"/>
    <property type="molecule type" value="Genomic_DNA"/>
</dbReference>
<evidence type="ECO:0000256" key="5">
    <source>
        <dbReference type="ARBA" id="ARBA00023163"/>
    </source>
</evidence>
<feature type="region of interest" description="Disordered" evidence="7">
    <location>
        <begin position="98"/>
        <end position="124"/>
    </location>
</feature>
<evidence type="ECO:0000256" key="6">
    <source>
        <dbReference type="ARBA" id="ARBA00023242"/>
    </source>
</evidence>
<feature type="compositionally biased region" description="Low complexity" evidence="7">
    <location>
        <begin position="621"/>
        <end position="646"/>
    </location>
</feature>
<feature type="region of interest" description="Disordered" evidence="7">
    <location>
        <begin position="151"/>
        <end position="172"/>
    </location>
</feature>
<reference evidence="10" key="1">
    <citation type="journal article" date="2006" name="PLoS Biol.">
        <title>Macronuclear genome sequence of the ciliate Tetrahymena thermophila, a model eukaryote.</title>
        <authorList>
            <person name="Eisen J.A."/>
            <person name="Coyne R.S."/>
            <person name="Wu M."/>
            <person name="Wu D."/>
            <person name="Thiagarajan M."/>
            <person name="Wortman J.R."/>
            <person name="Badger J.H."/>
            <person name="Ren Q."/>
            <person name="Amedeo P."/>
            <person name="Jones K.M."/>
            <person name="Tallon L.J."/>
            <person name="Delcher A.L."/>
            <person name="Salzberg S.L."/>
            <person name="Silva J.C."/>
            <person name="Haas B.J."/>
            <person name="Majoros W.H."/>
            <person name="Farzad M."/>
            <person name="Carlton J.M."/>
            <person name="Smith R.K. Jr."/>
            <person name="Garg J."/>
            <person name="Pearlman R.E."/>
            <person name="Karrer K.M."/>
            <person name="Sun L."/>
            <person name="Manning G."/>
            <person name="Elde N.C."/>
            <person name="Turkewitz A.P."/>
            <person name="Asai D.J."/>
            <person name="Wilkes D.E."/>
            <person name="Wang Y."/>
            <person name="Cai H."/>
            <person name="Collins K."/>
            <person name="Stewart B.A."/>
            <person name="Lee S.R."/>
            <person name="Wilamowska K."/>
            <person name="Weinberg Z."/>
            <person name="Ruzzo W.L."/>
            <person name="Wloga D."/>
            <person name="Gaertig J."/>
            <person name="Frankel J."/>
            <person name="Tsao C.-C."/>
            <person name="Gorovsky M.A."/>
            <person name="Keeling P.J."/>
            <person name="Waller R.F."/>
            <person name="Patron N.J."/>
            <person name="Cherry J.M."/>
            <person name="Stover N.A."/>
            <person name="Krieger C.J."/>
            <person name="del Toro C."/>
            <person name="Ryder H.F."/>
            <person name="Williamson S.C."/>
            <person name="Barbeau R.A."/>
            <person name="Hamilton E.P."/>
            <person name="Orias E."/>
        </authorList>
    </citation>
    <scope>NUCLEOTIDE SEQUENCE [LARGE SCALE GENOMIC DNA]</scope>
    <source>
        <strain evidence="10">SB210</strain>
    </source>
</reference>
<dbReference type="InParanoid" id="I7LTN0"/>
<dbReference type="GO" id="GO:0005634">
    <property type="term" value="C:nucleus"/>
    <property type="evidence" value="ECO:0007669"/>
    <property type="project" value="UniProtKB-SubCell"/>
</dbReference>
<dbReference type="PANTHER" id="PTHR47416">
    <property type="entry name" value="BASIC-LEUCINE ZIPPER TRANSCRIPTION FACTOR F-RELATED"/>
    <property type="match status" value="1"/>
</dbReference>
<feature type="domain" description="BZIP" evidence="8">
    <location>
        <begin position="253"/>
        <end position="295"/>
    </location>
</feature>
<evidence type="ECO:0000256" key="3">
    <source>
        <dbReference type="ARBA" id="ARBA00023015"/>
    </source>
</evidence>
<evidence type="ECO:0000256" key="4">
    <source>
        <dbReference type="ARBA" id="ARBA00023125"/>
    </source>
</evidence>
<evidence type="ECO:0000313" key="9">
    <source>
        <dbReference type="EMBL" id="EAR85543.2"/>
    </source>
</evidence>
<dbReference type="SUPFAM" id="SSF57959">
    <property type="entry name" value="Leucine zipper domain"/>
    <property type="match status" value="1"/>
</dbReference>
<keyword evidence="6" id="KW-0539">Nucleus</keyword>
<feature type="compositionally biased region" description="Polar residues" evidence="7">
    <location>
        <begin position="214"/>
        <end position="227"/>
    </location>
</feature>
<keyword evidence="3" id="KW-0805">Transcription regulation</keyword>
<dbReference type="GO" id="GO:0003700">
    <property type="term" value="F:DNA-binding transcription factor activity"/>
    <property type="evidence" value="ECO:0007669"/>
    <property type="project" value="InterPro"/>
</dbReference>
<gene>
    <name evidence="9" type="ORF">TTHERM_00442930</name>
</gene>
<evidence type="ECO:0000313" key="10">
    <source>
        <dbReference type="Proteomes" id="UP000009168"/>
    </source>
</evidence>
<dbReference type="GeneID" id="7828947"/>
<dbReference type="KEGG" id="tet:TTHERM_00442930"/>
<dbReference type="InterPro" id="IPR004827">
    <property type="entry name" value="bZIP"/>
</dbReference>
<dbReference type="GO" id="GO:0003677">
    <property type="term" value="F:DNA binding"/>
    <property type="evidence" value="ECO:0007669"/>
    <property type="project" value="UniProtKB-KW"/>
</dbReference>
<dbReference type="SMART" id="SM00338">
    <property type="entry name" value="BRLZ"/>
    <property type="match status" value="1"/>
</dbReference>
<feature type="compositionally biased region" description="Low complexity" evidence="7">
    <location>
        <begin position="151"/>
        <end position="163"/>
    </location>
</feature>
<evidence type="ECO:0000256" key="1">
    <source>
        <dbReference type="ARBA" id="ARBA00004123"/>
    </source>
</evidence>
<dbReference type="Pfam" id="PF00170">
    <property type="entry name" value="bZIP_1"/>
    <property type="match status" value="1"/>
</dbReference>
<comment type="subcellular location">
    <subcellularLocation>
        <location evidence="1">Nucleus</location>
    </subcellularLocation>
</comment>
<accession>I7LTN0</accession>
<evidence type="ECO:0000256" key="2">
    <source>
        <dbReference type="ARBA" id="ARBA00007163"/>
    </source>
</evidence>
<organism evidence="9 10">
    <name type="scientific">Tetrahymena thermophila (strain SB210)</name>
    <dbReference type="NCBI Taxonomy" id="312017"/>
    <lineage>
        <taxon>Eukaryota</taxon>
        <taxon>Sar</taxon>
        <taxon>Alveolata</taxon>
        <taxon>Ciliophora</taxon>
        <taxon>Intramacronucleata</taxon>
        <taxon>Oligohymenophorea</taxon>
        <taxon>Hymenostomatida</taxon>
        <taxon>Tetrahymenina</taxon>
        <taxon>Tetrahymenidae</taxon>
        <taxon>Tetrahymena</taxon>
    </lineage>
</organism>
<dbReference type="InterPro" id="IPR046347">
    <property type="entry name" value="bZIP_sf"/>
</dbReference>
<dbReference type="CDD" id="cd14811">
    <property type="entry name" value="bZIP_u2"/>
    <property type="match status" value="1"/>
</dbReference>
<sequence length="732" mass="84184">MINNQQKKVTFEPTLLIYDGNEVSAQERRNQLNQQQQSHLTNDLYQGVQDIIFMGNQQDPLDGQMLGLDKDNGSNYSNGNNQYFVQQNINYAAASQNYGKKNSQNNNGERFNSQSSKAKANQIKQSKSLNDMNALISNNPLLQQSNSFQYQQNIPQQPQQQAPSNPTISRNNSAEGLAKLASNPNIQISNIKSNVKNTYIKKISSLMNVVQSNGDLQNMGNEKSGNIKQEIRESDDDGDGDSNSKSFDQKGDDSQENKRLKKNRESARNSRQRKKIYIDLLEKKVTELTKEIEEVCVYIEKSQSGISSILSHNPYLRGLVLERLNFIEKIQKNIGEPKPNEDELNLVVDSFRLRLGATGRIRQHAINLFFKHMYKSFLENNYEYFLYGYEQNQDDDEEFNRCVEIFKDTIGLPENDNQIYSALPILKKFLEHRKSFKKAFREMKNIQKEWITKTTSVENLVDKISPLLTATQVGKLIDFIDKKRQQPELNSMKRKYNQITSQQMASSFAGQFNTGNSSHSLTVNNYQSFNQQLMTPSQILSANNALGNTQSYQNNGNNIGGIPQYLKNNFPNQEFGGNDNGLGNLTDDPAQNFYNQIQFQNYRMYQPVFQISQPSYFPNQMQNPNQAAQPNNPINNLNQNDIQNNPMHHHPHHMNQPGNQHLQNHQIQQPIARDNTFLNQNNQNQTGLTFFDMIPQQTNDDRDTIKQPIGSLIQNNEHYFVQDNIQKKRKQY</sequence>
<evidence type="ECO:0000256" key="7">
    <source>
        <dbReference type="SAM" id="MobiDB-lite"/>
    </source>
</evidence>